<evidence type="ECO:0000313" key="10">
    <source>
        <dbReference type="Proteomes" id="UP000468581"/>
    </source>
</evidence>
<dbReference type="EMBL" id="JAABOO010000001">
    <property type="protein sequence ID" value="NER12910.1"/>
    <property type="molecule type" value="Genomic_DNA"/>
</dbReference>
<feature type="transmembrane region" description="Helical" evidence="7">
    <location>
        <begin position="157"/>
        <end position="174"/>
    </location>
</feature>
<evidence type="ECO:0000256" key="6">
    <source>
        <dbReference type="ARBA" id="ARBA00023239"/>
    </source>
</evidence>
<name>A0A6P0UKG9_9FLAO</name>
<protein>
    <submittedName>
        <fullName evidence="9">HTTM domain-containing protein</fullName>
    </submittedName>
</protein>
<dbReference type="GO" id="GO:0019842">
    <property type="term" value="F:vitamin binding"/>
    <property type="evidence" value="ECO:0007669"/>
    <property type="project" value="TreeGrafter"/>
</dbReference>
<dbReference type="PANTHER" id="PTHR12639:SF7">
    <property type="entry name" value="HTTM DOMAIN-CONTAINING PROTEIN"/>
    <property type="match status" value="1"/>
</dbReference>
<dbReference type="SMART" id="SM00752">
    <property type="entry name" value="HTTM"/>
    <property type="match status" value="1"/>
</dbReference>
<dbReference type="InterPro" id="IPR007782">
    <property type="entry name" value="VKG_COase"/>
</dbReference>
<reference evidence="9 10" key="1">
    <citation type="submission" date="2020-01" db="EMBL/GenBank/DDBJ databases">
        <title>Leptobacterium flavescens.</title>
        <authorList>
            <person name="Wang G."/>
        </authorList>
    </citation>
    <scope>NUCLEOTIDE SEQUENCE [LARGE SCALE GENOMIC DNA]</scope>
    <source>
        <strain evidence="9 10">KCTC 22160</strain>
    </source>
</reference>
<keyword evidence="6" id="KW-0456">Lyase</keyword>
<feature type="transmembrane region" description="Helical" evidence="7">
    <location>
        <begin position="300"/>
        <end position="317"/>
    </location>
</feature>
<dbReference type="GO" id="GO:0012505">
    <property type="term" value="C:endomembrane system"/>
    <property type="evidence" value="ECO:0007669"/>
    <property type="project" value="UniProtKB-SubCell"/>
</dbReference>
<keyword evidence="2 7" id="KW-0812">Transmembrane</keyword>
<organism evidence="9 10">
    <name type="scientific">Leptobacterium flavescens</name>
    <dbReference type="NCBI Taxonomy" id="472055"/>
    <lineage>
        <taxon>Bacteria</taxon>
        <taxon>Pseudomonadati</taxon>
        <taxon>Bacteroidota</taxon>
        <taxon>Flavobacteriia</taxon>
        <taxon>Flavobacteriales</taxon>
        <taxon>Flavobacteriaceae</taxon>
        <taxon>Leptobacterium</taxon>
    </lineage>
</organism>
<keyword evidence="10" id="KW-1185">Reference proteome</keyword>
<dbReference type="Proteomes" id="UP000468581">
    <property type="component" value="Unassembled WGS sequence"/>
</dbReference>
<dbReference type="InterPro" id="IPR011020">
    <property type="entry name" value="HTTM-like"/>
</dbReference>
<dbReference type="Pfam" id="PF05090">
    <property type="entry name" value="HTTM"/>
    <property type="match status" value="1"/>
</dbReference>
<feature type="domain" description="HTTM-like" evidence="8">
    <location>
        <begin position="16"/>
        <end position="275"/>
    </location>
</feature>
<feature type="transmembrane region" description="Helical" evidence="7">
    <location>
        <begin position="214"/>
        <end position="232"/>
    </location>
</feature>
<accession>A0A6P0UKG9</accession>
<evidence type="ECO:0000256" key="4">
    <source>
        <dbReference type="ARBA" id="ARBA00023136"/>
    </source>
</evidence>
<evidence type="ECO:0000256" key="2">
    <source>
        <dbReference type="ARBA" id="ARBA00022692"/>
    </source>
</evidence>
<feature type="transmembrane region" description="Helical" evidence="7">
    <location>
        <begin position="73"/>
        <end position="90"/>
    </location>
</feature>
<evidence type="ECO:0000256" key="7">
    <source>
        <dbReference type="SAM" id="Phobius"/>
    </source>
</evidence>
<evidence type="ECO:0000256" key="1">
    <source>
        <dbReference type="ARBA" id="ARBA00004127"/>
    </source>
</evidence>
<comment type="caution">
    <text evidence="9">The sequence shown here is derived from an EMBL/GenBank/DDBJ whole genome shotgun (WGS) entry which is preliminary data.</text>
</comment>
<dbReference type="GO" id="GO:0008488">
    <property type="term" value="F:gamma-glutamyl carboxylase activity"/>
    <property type="evidence" value="ECO:0007669"/>
    <property type="project" value="InterPro"/>
</dbReference>
<evidence type="ECO:0000313" key="9">
    <source>
        <dbReference type="EMBL" id="NER12910.1"/>
    </source>
</evidence>
<dbReference type="InterPro" id="IPR053934">
    <property type="entry name" value="HTTM_dom"/>
</dbReference>
<evidence type="ECO:0000256" key="5">
    <source>
        <dbReference type="ARBA" id="ARBA00023157"/>
    </source>
</evidence>
<sequence length="447" mass="52513">MHWLISKKEKFDQFLFRPIDNAPLIVFRIIFGLLIFLESVGAIFTGWIRRTLIEPDFTFNFIGLDWLQPLPGHWMYVYYAVMGVFGLLVMIGYRYRLSLGFFTIMWTATYLMQKASYNNHYYLLIIICLIMILLPAERYASADVRRKPQIKALSMPNWCSWIIIIQLWIVYTYASVAKLYPDWLDTTVVENLMLGRKDYPIIGDFLQLKTVHYVITYTGIIFDLLIIPTLLWKPTRKLAFAASIVFHIFNSIVLQIGIFPYLSLAFTLFFFEPEKIRSIFLKKKPVAELSAVQLPLKRNLFIALGAIYFVIQIGLPLRHWVIKDDVLWTEEGHRMSWRMMLRSKSGYVNFKVVDKNTGETVIISPKNHLSRKQYRMIGTKPDVIWQFVQYLKKDFAEKGKDVSIYAMGKISVNRSPYKTLIDPEVDLAAEKWSHFRHHSWILPSEKE</sequence>
<keyword evidence="4 7" id="KW-0472">Membrane</keyword>
<evidence type="ECO:0000256" key="3">
    <source>
        <dbReference type="ARBA" id="ARBA00022989"/>
    </source>
</evidence>
<feature type="transmembrane region" description="Helical" evidence="7">
    <location>
        <begin position="25"/>
        <end position="48"/>
    </location>
</feature>
<proteinExistence type="predicted"/>
<dbReference type="PANTHER" id="PTHR12639">
    <property type="entry name" value="VITAMIN K-DEPENDENT GAMMA-CARBOXYLASE"/>
    <property type="match status" value="1"/>
</dbReference>
<dbReference type="RefSeq" id="WP_163605916.1">
    <property type="nucleotide sequence ID" value="NZ_JAABOO010000001.1"/>
</dbReference>
<feature type="transmembrane region" description="Helical" evidence="7">
    <location>
        <begin position="119"/>
        <end position="136"/>
    </location>
</feature>
<gene>
    <name evidence="9" type="ORF">GWK08_05635</name>
</gene>
<keyword evidence="5" id="KW-1015">Disulfide bond</keyword>
<feature type="transmembrane region" description="Helical" evidence="7">
    <location>
        <begin position="244"/>
        <end position="271"/>
    </location>
</feature>
<dbReference type="Pfam" id="PF22777">
    <property type="entry name" value="VKGC_lumenal_dom"/>
    <property type="match status" value="1"/>
</dbReference>
<evidence type="ECO:0000259" key="8">
    <source>
        <dbReference type="SMART" id="SM00752"/>
    </source>
</evidence>
<dbReference type="InterPro" id="IPR053935">
    <property type="entry name" value="VKGC_lumenal_dom"/>
</dbReference>
<comment type="subcellular location">
    <subcellularLocation>
        <location evidence="1">Endomembrane system</location>
        <topology evidence="1">Multi-pass membrane protein</topology>
    </subcellularLocation>
</comment>
<dbReference type="AlphaFoldDB" id="A0A6P0UKG9"/>
<feature type="transmembrane region" description="Helical" evidence="7">
    <location>
        <begin position="97"/>
        <end position="113"/>
    </location>
</feature>
<keyword evidence="3 7" id="KW-1133">Transmembrane helix</keyword>